<comment type="caution">
    <text evidence="2">The sequence shown here is derived from an EMBL/GenBank/DDBJ whole genome shotgun (WGS) entry which is preliminary data.</text>
</comment>
<evidence type="ECO:0000256" key="1">
    <source>
        <dbReference type="SAM" id="SignalP"/>
    </source>
</evidence>
<dbReference type="Proteomes" id="UP001152747">
    <property type="component" value="Unassembled WGS sequence"/>
</dbReference>
<feature type="chain" id="PRO_5040299832" evidence="1">
    <location>
        <begin position="22"/>
        <end position="90"/>
    </location>
</feature>
<dbReference type="EMBL" id="CANHGI010000002">
    <property type="protein sequence ID" value="CAI5443892.1"/>
    <property type="molecule type" value="Genomic_DNA"/>
</dbReference>
<protein>
    <submittedName>
        <fullName evidence="2">Uncharacterized protein</fullName>
    </submittedName>
</protein>
<evidence type="ECO:0000313" key="2">
    <source>
        <dbReference type="EMBL" id="CAI5443892.1"/>
    </source>
</evidence>
<proteinExistence type="predicted"/>
<name>A0A9P1IIM8_9PELO</name>
<feature type="signal peptide" evidence="1">
    <location>
        <begin position="1"/>
        <end position="21"/>
    </location>
</feature>
<sequence length="90" mass="10694">MQPKLWFLWIFCAILWGAVASFDKLTLSKDKNTRLNQKHPISRRVLRFERAISYADYFPQPSEIPIDFAKIRSELPIKTKDSDYMPELDF</sequence>
<gene>
    <name evidence="2" type="ORF">CAMP_LOCUS6529</name>
</gene>
<dbReference type="AlphaFoldDB" id="A0A9P1IIM8"/>
<reference evidence="2" key="1">
    <citation type="submission" date="2022-11" db="EMBL/GenBank/DDBJ databases">
        <authorList>
            <person name="Kikuchi T."/>
        </authorList>
    </citation>
    <scope>NUCLEOTIDE SEQUENCE</scope>
    <source>
        <strain evidence="2">PS1010</strain>
    </source>
</reference>
<evidence type="ECO:0000313" key="3">
    <source>
        <dbReference type="Proteomes" id="UP001152747"/>
    </source>
</evidence>
<organism evidence="2 3">
    <name type="scientific">Caenorhabditis angaria</name>
    <dbReference type="NCBI Taxonomy" id="860376"/>
    <lineage>
        <taxon>Eukaryota</taxon>
        <taxon>Metazoa</taxon>
        <taxon>Ecdysozoa</taxon>
        <taxon>Nematoda</taxon>
        <taxon>Chromadorea</taxon>
        <taxon>Rhabditida</taxon>
        <taxon>Rhabditina</taxon>
        <taxon>Rhabditomorpha</taxon>
        <taxon>Rhabditoidea</taxon>
        <taxon>Rhabditidae</taxon>
        <taxon>Peloderinae</taxon>
        <taxon>Caenorhabditis</taxon>
    </lineage>
</organism>
<keyword evidence="3" id="KW-1185">Reference proteome</keyword>
<keyword evidence="1" id="KW-0732">Signal</keyword>
<dbReference type="OrthoDB" id="5797228at2759"/>
<accession>A0A9P1IIM8</accession>